<dbReference type="EMBL" id="LAZR01012423">
    <property type="protein sequence ID" value="KKM26909.1"/>
    <property type="molecule type" value="Genomic_DNA"/>
</dbReference>
<accession>A0A0F9J393</accession>
<organism evidence="2">
    <name type="scientific">marine sediment metagenome</name>
    <dbReference type="NCBI Taxonomy" id="412755"/>
    <lineage>
        <taxon>unclassified sequences</taxon>
        <taxon>metagenomes</taxon>
        <taxon>ecological metagenomes</taxon>
    </lineage>
</organism>
<reference evidence="2" key="1">
    <citation type="journal article" date="2015" name="Nature">
        <title>Complex archaea that bridge the gap between prokaryotes and eukaryotes.</title>
        <authorList>
            <person name="Spang A."/>
            <person name="Saw J.H."/>
            <person name="Jorgensen S.L."/>
            <person name="Zaremba-Niedzwiedzka K."/>
            <person name="Martijn J."/>
            <person name="Lind A.E."/>
            <person name="van Eijk R."/>
            <person name="Schleper C."/>
            <person name="Guy L."/>
            <person name="Ettema T.J."/>
        </authorList>
    </citation>
    <scope>NUCLEOTIDE SEQUENCE</scope>
</reference>
<dbReference type="Gene3D" id="3.40.50.620">
    <property type="entry name" value="HUPs"/>
    <property type="match status" value="1"/>
</dbReference>
<dbReference type="InterPro" id="IPR014729">
    <property type="entry name" value="Rossmann-like_a/b/a_fold"/>
</dbReference>
<feature type="non-terminal residue" evidence="2">
    <location>
        <position position="156"/>
    </location>
</feature>
<dbReference type="AlphaFoldDB" id="A0A0F9J393"/>
<gene>
    <name evidence="2" type="ORF">LCGC14_1580010</name>
</gene>
<dbReference type="InterPro" id="IPR004821">
    <property type="entry name" value="Cyt_trans-like"/>
</dbReference>
<protein>
    <recommendedName>
        <fullName evidence="1">Cytidyltransferase-like domain-containing protein</fullName>
    </recommendedName>
</protein>
<feature type="domain" description="Cytidyltransferase-like" evidence="1">
    <location>
        <begin position="13"/>
        <end position="156"/>
    </location>
</feature>
<evidence type="ECO:0000313" key="2">
    <source>
        <dbReference type="EMBL" id="KKM26909.1"/>
    </source>
</evidence>
<dbReference type="Pfam" id="PF01467">
    <property type="entry name" value="CTP_transf_like"/>
    <property type="match status" value="1"/>
</dbReference>
<name>A0A0F9J393_9ZZZZ</name>
<sequence length="156" mass="18265">MENEEFKYDIGVIHGRFQVLHNDHMKYLLAGKKLCKYLIVGITNPDPSLTRDSVANPHRSMPLANPLTYFERYIMLQTALFEQGLKFSEFSIVPFPINVPELIKYYVPMEAVFFLTIYDDWGREKKQFFESLGLKIHILWEVSIEKKGLSSSDIRE</sequence>
<evidence type="ECO:0000259" key="1">
    <source>
        <dbReference type="Pfam" id="PF01467"/>
    </source>
</evidence>
<proteinExistence type="predicted"/>
<comment type="caution">
    <text evidence="2">The sequence shown here is derived from an EMBL/GenBank/DDBJ whole genome shotgun (WGS) entry which is preliminary data.</text>
</comment>
<dbReference type="GO" id="GO:0003824">
    <property type="term" value="F:catalytic activity"/>
    <property type="evidence" value="ECO:0007669"/>
    <property type="project" value="InterPro"/>
</dbReference>
<dbReference type="SUPFAM" id="SSF52374">
    <property type="entry name" value="Nucleotidylyl transferase"/>
    <property type="match status" value="1"/>
</dbReference>